<organism evidence="2 3">
    <name type="scientific">Petrolisthes cinctipes</name>
    <name type="common">Flat porcelain crab</name>
    <dbReference type="NCBI Taxonomy" id="88211"/>
    <lineage>
        <taxon>Eukaryota</taxon>
        <taxon>Metazoa</taxon>
        <taxon>Ecdysozoa</taxon>
        <taxon>Arthropoda</taxon>
        <taxon>Crustacea</taxon>
        <taxon>Multicrustacea</taxon>
        <taxon>Malacostraca</taxon>
        <taxon>Eumalacostraca</taxon>
        <taxon>Eucarida</taxon>
        <taxon>Decapoda</taxon>
        <taxon>Pleocyemata</taxon>
        <taxon>Anomura</taxon>
        <taxon>Galatheoidea</taxon>
        <taxon>Porcellanidae</taxon>
        <taxon>Petrolisthes</taxon>
    </lineage>
</organism>
<dbReference type="EMBL" id="JAWQEG010008237">
    <property type="protein sequence ID" value="KAK3850699.1"/>
    <property type="molecule type" value="Genomic_DNA"/>
</dbReference>
<feature type="region of interest" description="Disordered" evidence="1">
    <location>
        <begin position="1"/>
        <end position="60"/>
    </location>
</feature>
<dbReference type="Proteomes" id="UP001286313">
    <property type="component" value="Unassembled WGS sequence"/>
</dbReference>
<proteinExistence type="predicted"/>
<keyword evidence="3" id="KW-1185">Reference proteome</keyword>
<comment type="caution">
    <text evidence="2">The sequence shown here is derived from an EMBL/GenBank/DDBJ whole genome shotgun (WGS) entry which is preliminary data.</text>
</comment>
<gene>
    <name evidence="2" type="ORF">Pcinc_042604</name>
</gene>
<reference evidence="2" key="1">
    <citation type="submission" date="2023-10" db="EMBL/GenBank/DDBJ databases">
        <title>Genome assemblies of two species of porcelain crab, Petrolisthes cinctipes and Petrolisthes manimaculis (Anomura: Porcellanidae).</title>
        <authorList>
            <person name="Angst P."/>
        </authorList>
    </citation>
    <scope>NUCLEOTIDE SEQUENCE</scope>
    <source>
        <strain evidence="2">PB745_01</strain>
        <tissue evidence="2">Gill</tissue>
    </source>
</reference>
<evidence type="ECO:0000313" key="2">
    <source>
        <dbReference type="EMBL" id="KAK3850699.1"/>
    </source>
</evidence>
<dbReference type="AlphaFoldDB" id="A0AAE1BKA3"/>
<sequence>MIKKRNSRMTSSRLADDKFGTRCKPPIFPSSRPACRSRGVEGSAGKGGSPSRRVRDGEAEIRSPCEERQHVCAVGGDCCVTEATGARLAGFITHMQYRHS</sequence>
<evidence type="ECO:0000313" key="3">
    <source>
        <dbReference type="Proteomes" id="UP001286313"/>
    </source>
</evidence>
<accession>A0AAE1BKA3</accession>
<protein>
    <submittedName>
        <fullName evidence="2">Uncharacterized protein</fullName>
    </submittedName>
</protein>
<evidence type="ECO:0000256" key="1">
    <source>
        <dbReference type="SAM" id="MobiDB-lite"/>
    </source>
</evidence>
<name>A0AAE1BKA3_PETCI</name>